<keyword evidence="7" id="KW-0998">Cell outer membrane</keyword>
<protein>
    <submittedName>
        <fullName evidence="9">TolC family protein</fullName>
    </submittedName>
</protein>
<dbReference type="Proteomes" id="UP000284379">
    <property type="component" value="Unassembled WGS sequence"/>
</dbReference>
<evidence type="ECO:0000256" key="5">
    <source>
        <dbReference type="ARBA" id="ARBA00022692"/>
    </source>
</evidence>
<evidence type="ECO:0000256" key="6">
    <source>
        <dbReference type="ARBA" id="ARBA00023136"/>
    </source>
</evidence>
<dbReference type="GO" id="GO:1990281">
    <property type="term" value="C:efflux pump complex"/>
    <property type="evidence" value="ECO:0007669"/>
    <property type="project" value="TreeGrafter"/>
</dbReference>
<accession>A0A413VYI0</accession>
<comment type="caution">
    <text evidence="9">The sequence shown here is derived from an EMBL/GenBank/DDBJ whole genome shotgun (WGS) entry which is preliminary data.</text>
</comment>
<evidence type="ECO:0000256" key="8">
    <source>
        <dbReference type="SAM" id="SignalP"/>
    </source>
</evidence>
<keyword evidence="4" id="KW-1134">Transmembrane beta strand</keyword>
<comment type="similarity">
    <text evidence="2">Belongs to the outer membrane factor (OMF) (TC 1.B.17) family.</text>
</comment>
<dbReference type="Gene3D" id="1.20.1600.10">
    <property type="entry name" value="Outer membrane efflux proteins (OEP)"/>
    <property type="match status" value="1"/>
</dbReference>
<evidence type="ECO:0000256" key="3">
    <source>
        <dbReference type="ARBA" id="ARBA00022448"/>
    </source>
</evidence>
<keyword evidence="3" id="KW-0813">Transport</keyword>
<dbReference type="GO" id="GO:0015288">
    <property type="term" value="F:porin activity"/>
    <property type="evidence" value="ECO:0007669"/>
    <property type="project" value="TreeGrafter"/>
</dbReference>
<dbReference type="PANTHER" id="PTHR30026:SF20">
    <property type="entry name" value="OUTER MEMBRANE PROTEIN TOLC"/>
    <property type="match status" value="1"/>
</dbReference>
<dbReference type="GO" id="GO:0015562">
    <property type="term" value="F:efflux transmembrane transporter activity"/>
    <property type="evidence" value="ECO:0007669"/>
    <property type="project" value="InterPro"/>
</dbReference>
<feature type="signal peptide" evidence="8">
    <location>
        <begin position="1"/>
        <end position="21"/>
    </location>
</feature>
<dbReference type="Pfam" id="PF02321">
    <property type="entry name" value="OEP"/>
    <property type="match status" value="2"/>
</dbReference>
<sequence>MTMKTQIILFAWLCSGLNLLAQPAQLTREAYRNRVENYSQVLKQQKLKSMASTEGRKIAFTGFLPQIDITGEGTLNLKEMDAWNGPAGQYRNHTYQGAFVVAQPLYTGGSLQARNKVAQADEKLDRLSTELTLDQIHYQSDAVYWNASAAHAMLLSAKQYEDIVQQQFNIIQDRFDDGMISRTDLLMISTRKKEAELQYIKARQNYTLALQKLNILMGESPNTPVDSLYEIGIPCEAVTLLSLDDVLQRRSDYASTEINIEKSEAQRKAALSQYNPQVNMFLSGGWATASPNMGYDVAFTPILGLNVNIPVFRWGARFKTNRQQKAYIGIQKLQQSYVTDNISEELSAALTKLTETEHQVTTAQETMDLAEENLSLATFSYNEGKASMVDVLSAQLSWTQAHSNLINAHLAAKMAVAEYQKVISY</sequence>
<name>A0A413VYI0_9BACE</name>
<evidence type="ECO:0000256" key="1">
    <source>
        <dbReference type="ARBA" id="ARBA00004442"/>
    </source>
</evidence>
<evidence type="ECO:0000313" key="10">
    <source>
        <dbReference type="Proteomes" id="UP000284379"/>
    </source>
</evidence>
<dbReference type="InterPro" id="IPR003423">
    <property type="entry name" value="OMP_efflux"/>
</dbReference>
<dbReference type="SUPFAM" id="SSF56954">
    <property type="entry name" value="Outer membrane efflux proteins (OEP)"/>
    <property type="match status" value="1"/>
</dbReference>
<dbReference type="EMBL" id="QSGO01000001">
    <property type="protein sequence ID" value="RHB38634.1"/>
    <property type="molecule type" value="Genomic_DNA"/>
</dbReference>
<comment type="subcellular location">
    <subcellularLocation>
        <location evidence="1">Cell outer membrane</location>
    </subcellularLocation>
</comment>
<keyword evidence="5" id="KW-0812">Transmembrane</keyword>
<evidence type="ECO:0000256" key="7">
    <source>
        <dbReference type="ARBA" id="ARBA00023237"/>
    </source>
</evidence>
<evidence type="ECO:0000256" key="4">
    <source>
        <dbReference type="ARBA" id="ARBA00022452"/>
    </source>
</evidence>
<dbReference type="InterPro" id="IPR051906">
    <property type="entry name" value="TolC-like"/>
</dbReference>
<keyword evidence="8" id="KW-0732">Signal</keyword>
<evidence type="ECO:0000313" key="9">
    <source>
        <dbReference type="EMBL" id="RHB38634.1"/>
    </source>
</evidence>
<keyword evidence="6" id="KW-0472">Membrane</keyword>
<proteinExistence type="inferred from homology"/>
<dbReference type="PANTHER" id="PTHR30026">
    <property type="entry name" value="OUTER MEMBRANE PROTEIN TOLC"/>
    <property type="match status" value="1"/>
</dbReference>
<dbReference type="GO" id="GO:0009279">
    <property type="term" value="C:cell outer membrane"/>
    <property type="evidence" value="ECO:0007669"/>
    <property type="project" value="UniProtKB-SubCell"/>
</dbReference>
<reference evidence="9 10" key="1">
    <citation type="submission" date="2018-08" db="EMBL/GenBank/DDBJ databases">
        <title>A genome reference for cultivated species of the human gut microbiota.</title>
        <authorList>
            <person name="Zou Y."/>
            <person name="Xue W."/>
            <person name="Luo G."/>
        </authorList>
    </citation>
    <scope>NUCLEOTIDE SEQUENCE [LARGE SCALE GENOMIC DNA]</scope>
    <source>
        <strain evidence="9 10">AM40-30BH</strain>
    </source>
</reference>
<evidence type="ECO:0000256" key="2">
    <source>
        <dbReference type="ARBA" id="ARBA00007613"/>
    </source>
</evidence>
<gene>
    <name evidence="9" type="ORF">DW888_02200</name>
</gene>
<organism evidence="9 10">
    <name type="scientific">Bacteroides nordii</name>
    <dbReference type="NCBI Taxonomy" id="291645"/>
    <lineage>
        <taxon>Bacteria</taxon>
        <taxon>Pseudomonadati</taxon>
        <taxon>Bacteroidota</taxon>
        <taxon>Bacteroidia</taxon>
        <taxon>Bacteroidales</taxon>
        <taxon>Bacteroidaceae</taxon>
        <taxon>Bacteroides</taxon>
    </lineage>
</organism>
<feature type="chain" id="PRO_5019137684" evidence="8">
    <location>
        <begin position="22"/>
        <end position="425"/>
    </location>
</feature>
<dbReference type="AlphaFoldDB" id="A0A413VYI0"/>